<evidence type="ECO:0000256" key="4">
    <source>
        <dbReference type="SAM" id="MobiDB-lite"/>
    </source>
</evidence>
<feature type="region of interest" description="Disordered" evidence="4">
    <location>
        <begin position="1"/>
        <end position="20"/>
    </location>
</feature>
<dbReference type="GO" id="GO:0003700">
    <property type="term" value="F:DNA-binding transcription factor activity"/>
    <property type="evidence" value="ECO:0007669"/>
    <property type="project" value="TreeGrafter"/>
</dbReference>
<dbReference type="AlphaFoldDB" id="A0A2A6FU69"/>
<gene>
    <name evidence="6" type="ORF">B5766_01975</name>
</gene>
<dbReference type="Proteomes" id="UP000219994">
    <property type="component" value="Unassembled WGS sequence"/>
</dbReference>
<keyword evidence="1" id="KW-0805">Transcription regulation</keyword>
<evidence type="ECO:0000256" key="1">
    <source>
        <dbReference type="ARBA" id="ARBA00023015"/>
    </source>
</evidence>
<dbReference type="SUPFAM" id="SSF47413">
    <property type="entry name" value="lambda repressor-like DNA-binding domains"/>
    <property type="match status" value="1"/>
</dbReference>
<dbReference type="InterPro" id="IPR028082">
    <property type="entry name" value="Peripla_BP_I"/>
</dbReference>
<dbReference type="PANTHER" id="PTHR30146:SF153">
    <property type="entry name" value="LACTOSE OPERON REPRESSOR"/>
    <property type="match status" value="1"/>
</dbReference>
<dbReference type="GO" id="GO:0000976">
    <property type="term" value="F:transcription cis-regulatory region binding"/>
    <property type="evidence" value="ECO:0007669"/>
    <property type="project" value="TreeGrafter"/>
</dbReference>
<dbReference type="SMART" id="SM00354">
    <property type="entry name" value="HTH_LACI"/>
    <property type="match status" value="1"/>
</dbReference>
<dbReference type="EMBL" id="NAEP01000022">
    <property type="protein sequence ID" value="PDQ36207.1"/>
    <property type="molecule type" value="Genomic_DNA"/>
</dbReference>
<feature type="domain" description="HTH lacI-type" evidence="5">
    <location>
        <begin position="51"/>
        <end position="105"/>
    </location>
</feature>
<reference evidence="7" key="1">
    <citation type="submission" date="2017-03" db="EMBL/GenBank/DDBJ databases">
        <authorList>
            <person name="Lund M.B."/>
        </authorList>
    </citation>
    <scope>NUCLEOTIDE SEQUENCE [LARGE SCALE GENOMIC DNA]</scope>
</reference>
<dbReference type="InterPro" id="IPR000843">
    <property type="entry name" value="HTH_LacI"/>
</dbReference>
<dbReference type="InterPro" id="IPR010982">
    <property type="entry name" value="Lambda_DNA-bd_dom_sf"/>
</dbReference>
<sequence length="401" mass="44107">MTGVPQEHSSRSARILQRGNRKISQRCNIARYDLEVNNPDDRRPAKRSGAPTIKDVAAFAGVSYRTVSNVVNGHRYISDTTRQKVEAAIAELGYRPQLAARQLRSGRSKLLTLSVPFVSHPYFAQLAHAVVTQAETFDYDVVIDETRGLLERELRVAAGFRTILTDGILFSPLSIDLQRFEAERGATPLVLLGERFRSTSIDSVIVDNVHSSYDATTCLIETGRRRLGFLGQVRVGTIGAAPADLRIRGFQLALRAASLEADPQHIISVSRWDQSNPDEDYSREEGYERIRELIARPNSLGGLDGLVCANDLLAIGALRAFREAGISVPDDVAVVGWDNTSEAAFSAPSLTTISPDLNEIARLAIVAMLRRLDNPSAEPKTVIAPYRLVRRESTNTEGSSR</sequence>
<evidence type="ECO:0000313" key="6">
    <source>
        <dbReference type="EMBL" id="PDQ36207.1"/>
    </source>
</evidence>
<proteinExistence type="predicted"/>
<dbReference type="InterPro" id="IPR046335">
    <property type="entry name" value="LacI/GalR-like_sensor"/>
</dbReference>
<evidence type="ECO:0000256" key="2">
    <source>
        <dbReference type="ARBA" id="ARBA00023125"/>
    </source>
</evidence>
<dbReference type="CDD" id="cd01392">
    <property type="entry name" value="HTH_LacI"/>
    <property type="match status" value="1"/>
</dbReference>
<dbReference type="CDD" id="cd06267">
    <property type="entry name" value="PBP1_LacI_sugar_binding-like"/>
    <property type="match status" value="1"/>
</dbReference>
<evidence type="ECO:0000256" key="3">
    <source>
        <dbReference type="ARBA" id="ARBA00023163"/>
    </source>
</evidence>
<keyword evidence="3" id="KW-0804">Transcription</keyword>
<comment type="caution">
    <text evidence="6">The sequence shown here is derived from an EMBL/GenBank/DDBJ whole genome shotgun (WGS) entry which is preliminary data.</text>
</comment>
<dbReference type="Pfam" id="PF00356">
    <property type="entry name" value="LacI"/>
    <property type="match status" value="1"/>
</dbReference>
<name>A0A2A6FU69_9MICO</name>
<dbReference type="Pfam" id="PF13377">
    <property type="entry name" value="Peripla_BP_3"/>
    <property type="match status" value="1"/>
</dbReference>
<dbReference type="PANTHER" id="PTHR30146">
    <property type="entry name" value="LACI-RELATED TRANSCRIPTIONAL REPRESSOR"/>
    <property type="match status" value="1"/>
</dbReference>
<dbReference type="Gene3D" id="3.40.50.2300">
    <property type="match status" value="2"/>
</dbReference>
<organism evidence="6 7">
    <name type="scientific">Candidatus Lumbricidiphila eiseniae</name>
    <dbReference type="NCBI Taxonomy" id="1969409"/>
    <lineage>
        <taxon>Bacteria</taxon>
        <taxon>Bacillati</taxon>
        <taxon>Actinomycetota</taxon>
        <taxon>Actinomycetes</taxon>
        <taxon>Micrococcales</taxon>
        <taxon>Microbacteriaceae</taxon>
        <taxon>Candidatus Lumbricidiphila</taxon>
    </lineage>
</organism>
<evidence type="ECO:0000259" key="5">
    <source>
        <dbReference type="PROSITE" id="PS50932"/>
    </source>
</evidence>
<accession>A0A2A6FU69</accession>
<protein>
    <recommendedName>
        <fullName evidence="5">HTH lacI-type domain-containing protein</fullName>
    </recommendedName>
</protein>
<dbReference type="PROSITE" id="PS50932">
    <property type="entry name" value="HTH_LACI_2"/>
    <property type="match status" value="1"/>
</dbReference>
<evidence type="ECO:0000313" key="7">
    <source>
        <dbReference type="Proteomes" id="UP000219994"/>
    </source>
</evidence>
<dbReference type="Gene3D" id="1.10.260.40">
    <property type="entry name" value="lambda repressor-like DNA-binding domains"/>
    <property type="match status" value="1"/>
</dbReference>
<keyword evidence="2" id="KW-0238">DNA-binding</keyword>
<dbReference type="SUPFAM" id="SSF53822">
    <property type="entry name" value="Periplasmic binding protein-like I"/>
    <property type="match status" value="1"/>
</dbReference>
<dbReference type="PROSITE" id="PS00356">
    <property type="entry name" value="HTH_LACI_1"/>
    <property type="match status" value="1"/>
</dbReference>